<evidence type="ECO:0000256" key="4">
    <source>
        <dbReference type="ARBA" id="ARBA00022723"/>
    </source>
</evidence>
<dbReference type="Gene3D" id="1.10.630.10">
    <property type="entry name" value="Cytochrome P450"/>
    <property type="match status" value="1"/>
</dbReference>
<dbReference type="PANTHER" id="PTHR46300">
    <property type="entry name" value="P450, PUTATIVE (EUROFUNG)-RELATED-RELATED"/>
    <property type="match status" value="1"/>
</dbReference>
<dbReference type="AlphaFoldDB" id="A0A4S3JE11"/>
<proteinExistence type="inferred from homology"/>
<name>A0A4S3JE11_9EURO</name>
<comment type="caution">
    <text evidence="10">The sequence shown here is derived from an EMBL/GenBank/DDBJ whole genome shotgun (WGS) entry which is preliminary data.</text>
</comment>
<dbReference type="PRINTS" id="PR00385">
    <property type="entry name" value="P450"/>
</dbReference>
<evidence type="ECO:0000256" key="8">
    <source>
        <dbReference type="PIRSR" id="PIRSR602401-1"/>
    </source>
</evidence>
<evidence type="ECO:0000313" key="11">
    <source>
        <dbReference type="Proteomes" id="UP000308092"/>
    </source>
</evidence>
<dbReference type="InterPro" id="IPR050364">
    <property type="entry name" value="Cytochrome_P450_fung"/>
</dbReference>
<sequence>MSYLFLAMILYPEAQEKAQEEIDRVVGTHRLPRFEDRDKLPYINALVKEILRWHPVGAIGFPHQVTEDDICEGYFIPKGAQVLPIVWSFTHDPDLYHDPMVFKPERFLARENYTPETNPEAFVFGFGRRICPGRILADSSLYLMAKKCLFDGKLGLVYATHEELVRTFEKEHPWESGHAKYL</sequence>
<dbReference type="InterPro" id="IPR002401">
    <property type="entry name" value="Cyt_P450_E_grp-I"/>
</dbReference>
<dbReference type="Proteomes" id="UP000308092">
    <property type="component" value="Unassembled WGS sequence"/>
</dbReference>
<protein>
    <recommendedName>
        <fullName evidence="12">Cytochrome P450</fullName>
    </recommendedName>
</protein>
<feature type="binding site" description="axial binding residue" evidence="8">
    <location>
        <position position="131"/>
    </location>
    <ligand>
        <name>heme</name>
        <dbReference type="ChEBI" id="CHEBI:30413"/>
    </ligand>
    <ligandPart>
        <name>Fe</name>
        <dbReference type="ChEBI" id="CHEBI:18248"/>
    </ligandPart>
</feature>
<gene>
    <name evidence="10" type="ORF">EYZ11_007154</name>
</gene>
<evidence type="ECO:0000313" key="10">
    <source>
        <dbReference type="EMBL" id="THC93362.1"/>
    </source>
</evidence>
<dbReference type="PRINTS" id="PR00463">
    <property type="entry name" value="EP450I"/>
</dbReference>
<evidence type="ECO:0000256" key="5">
    <source>
        <dbReference type="ARBA" id="ARBA00023002"/>
    </source>
</evidence>
<reference evidence="10 11" key="1">
    <citation type="submission" date="2019-03" db="EMBL/GenBank/DDBJ databases">
        <title>The genome sequence of a newly discovered highly antifungal drug resistant Aspergillus species, Aspergillus tanneri NIH 1004.</title>
        <authorList>
            <person name="Mounaud S."/>
            <person name="Singh I."/>
            <person name="Joardar V."/>
            <person name="Pakala S."/>
            <person name="Pakala S."/>
            <person name="Venepally P."/>
            <person name="Hoover J."/>
            <person name="Nierman W."/>
            <person name="Chung J."/>
            <person name="Losada L."/>
        </authorList>
    </citation>
    <scope>NUCLEOTIDE SEQUENCE [LARGE SCALE GENOMIC DNA]</scope>
    <source>
        <strain evidence="10 11">NIH1004</strain>
    </source>
</reference>
<dbReference type="Pfam" id="PF00067">
    <property type="entry name" value="p450"/>
    <property type="match status" value="1"/>
</dbReference>
<comment type="cofactor">
    <cofactor evidence="1 8">
        <name>heme</name>
        <dbReference type="ChEBI" id="CHEBI:30413"/>
    </cofactor>
</comment>
<dbReference type="GO" id="GO:0004497">
    <property type="term" value="F:monooxygenase activity"/>
    <property type="evidence" value="ECO:0007669"/>
    <property type="project" value="UniProtKB-KW"/>
</dbReference>
<keyword evidence="3 8" id="KW-0349">Heme</keyword>
<dbReference type="GO" id="GO:0020037">
    <property type="term" value="F:heme binding"/>
    <property type="evidence" value="ECO:0007669"/>
    <property type="project" value="InterPro"/>
</dbReference>
<evidence type="ECO:0000256" key="6">
    <source>
        <dbReference type="ARBA" id="ARBA00023004"/>
    </source>
</evidence>
<evidence type="ECO:0000256" key="2">
    <source>
        <dbReference type="ARBA" id="ARBA00010617"/>
    </source>
</evidence>
<keyword evidence="11" id="KW-1185">Reference proteome</keyword>
<dbReference type="EMBL" id="SOSA01000269">
    <property type="protein sequence ID" value="THC93362.1"/>
    <property type="molecule type" value="Genomic_DNA"/>
</dbReference>
<dbReference type="STRING" id="1220188.A0A4S3JE11"/>
<dbReference type="VEuPathDB" id="FungiDB:EYZ11_007154"/>
<evidence type="ECO:0000256" key="3">
    <source>
        <dbReference type="ARBA" id="ARBA00022617"/>
    </source>
</evidence>
<keyword evidence="4 8" id="KW-0479">Metal-binding</keyword>
<dbReference type="GO" id="GO:0005506">
    <property type="term" value="F:iron ion binding"/>
    <property type="evidence" value="ECO:0007669"/>
    <property type="project" value="InterPro"/>
</dbReference>
<comment type="similarity">
    <text evidence="2 9">Belongs to the cytochrome P450 family.</text>
</comment>
<dbReference type="SUPFAM" id="SSF48264">
    <property type="entry name" value="Cytochrome P450"/>
    <property type="match status" value="1"/>
</dbReference>
<keyword evidence="6 8" id="KW-0408">Iron</keyword>
<dbReference type="InterPro" id="IPR036396">
    <property type="entry name" value="Cyt_P450_sf"/>
</dbReference>
<accession>A0A4S3JE11</accession>
<evidence type="ECO:0000256" key="7">
    <source>
        <dbReference type="ARBA" id="ARBA00023033"/>
    </source>
</evidence>
<dbReference type="GO" id="GO:0016705">
    <property type="term" value="F:oxidoreductase activity, acting on paired donors, with incorporation or reduction of molecular oxygen"/>
    <property type="evidence" value="ECO:0007669"/>
    <property type="project" value="InterPro"/>
</dbReference>
<evidence type="ECO:0000256" key="9">
    <source>
        <dbReference type="RuleBase" id="RU000461"/>
    </source>
</evidence>
<keyword evidence="7 9" id="KW-0503">Monooxygenase</keyword>
<evidence type="ECO:0008006" key="12">
    <source>
        <dbReference type="Google" id="ProtNLM"/>
    </source>
</evidence>
<evidence type="ECO:0000256" key="1">
    <source>
        <dbReference type="ARBA" id="ARBA00001971"/>
    </source>
</evidence>
<organism evidence="10 11">
    <name type="scientific">Aspergillus tanneri</name>
    <dbReference type="NCBI Taxonomy" id="1220188"/>
    <lineage>
        <taxon>Eukaryota</taxon>
        <taxon>Fungi</taxon>
        <taxon>Dikarya</taxon>
        <taxon>Ascomycota</taxon>
        <taxon>Pezizomycotina</taxon>
        <taxon>Eurotiomycetes</taxon>
        <taxon>Eurotiomycetidae</taxon>
        <taxon>Eurotiales</taxon>
        <taxon>Aspergillaceae</taxon>
        <taxon>Aspergillus</taxon>
        <taxon>Aspergillus subgen. Circumdati</taxon>
    </lineage>
</organism>
<dbReference type="InterPro" id="IPR017972">
    <property type="entry name" value="Cyt_P450_CS"/>
</dbReference>
<dbReference type="PROSITE" id="PS00086">
    <property type="entry name" value="CYTOCHROME_P450"/>
    <property type="match status" value="1"/>
</dbReference>
<dbReference type="InterPro" id="IPR001128">
    <property type="entry name" value="Cyt_P450"/>
</dbReference>
<dbReference type="PANTHER" id="PTHR46300:SF7">
    <property type="entry name" value="P450, PUTATIVE (EUROFUNG)-RELATED"/>
    <property type="match status" value="1"/>
</dbReference>
<keyword evidence="5 9" id="KW-0560">Oxidoreductase</keyword>